<accession>A0A3S9H8V6</accession>
<evidence type="ECO:0000256" key="12">
    <source>
        <dbReference type="ARBA" id="ARBA00022857"/>
    </source>
</evidence>
<feature type="binding site" evidence="21">
    <location>
        <position position="169"/>
    </location>
    <ligand>
        <name>NADP(+)</name>
        <dbReference type="ChEBI" id="CHEBI:58349"/>
    </ligand>
</feature>
<dbReference type="PIRSF" id="PIRSF006769">
    <property type="entry name" value="RibD"/>
    <property type="match status" value="1"/>
</dbReference>
<evidence type="ECO:0000256" key="13">
    <source>
        <dbReference type="ARBA" id="ARBA00023002"/>
    </source>
</evidence>
<dbReference type="UniPathway" id="UPA00275">
    <property type="reaction ID" value="UER00401"/>
</dbReference>
<dbReference type="SUPFAM" id="SSF53597">
    <property type="entry name" value="Dihydrofolate reductase-like"/>
    <property type="match status" value="1"/>
</dbReference>
<evidence type="ECO:0000256" key="22">
    <source>
        <dbReference type="PIRSR" id="PIRSR006769-3"/>
    </source>
</evidence>
<comment type="similarity">
    <text evidence="4 19">In the N-terminal section; belongs to the cytidine and deoxycytidylate deaminase family.</text>
</comment>
<dbReference type="GO" id="GO:0009231">
    <property type="term" value="P:riboflavin biosynthetic process"/>
    <property type="evidence" value="ECO:0007669"/>
    <property type="project" value="UniProtKB-UniPathway"/>
</dbReference>
<dbReference type="InterPro" id="IPR016193">
    <property type="entry name" value="Cytidine_deaminase-like"/>
</dbReference>
<evidence type="ECO:0000256" key="14">
    <source>
        <dbReference type="ARBA" id="ARBA00023268"/>
    </source>
</evidence>
<feature type="binding site" evidence="21">
    <location>
        <position position="153"/>
    </location>
    <ligand>
        <name>NADP(+)</name>
        <dbReference type="ChEBI" id="CHEBI:58349"/>
    </ligand>
</feature>
<keyword evidence="14" id="KW-0511">Multifunctional enzyme</keyword>
<sequence length="362" mass="39941">MDDQYMRMALNLAKKGKGWTSPNPLVGAVIVKNGKVIGQGYHQKYGQAHAEVNAIESAKEDVAGATLYVTLEPCFHFGKTPPCSNLLVDKKIKRVVVGTLDPNPLVARKGIEKLRSNGVEVVTGVLEEECQKLNEIFMKFIVTKEPFVVMKNAMSLDGKTATVTDESQWISGETSRRQVHSLRHELSGIMVGVETVIKDNPRLTSRITNSRNPIRIVVDSQLRIPSTSKVLTQQDEAKTIVATTRRARKEKIDMLKQMGIEVIVTKEKHGRVHLRELMNILGARGIDSILLEGGATLNFSALEEGIVDKIQFYIAPKIIGGKEAKTAVEGAGIHSLKNVFQIERMTAVMVGEDLFVEGYIAK</sequence>
<name>A0A3S9H8V6_9LACT</name>
<protein>
    <recommendedName>
        <fullName evidence="19">Riboflavin biosynthesis protein RibD</fullName>
    </recommendedName>
    <domain>
        <recommendedName>
            <fullName evidence="19">Diaminohydroxyphosphoribosylaminopyrimidine deaminase</fullName>
            <shortName evidence="19">DRAP deaminase</shortName>
            <ecNumber evidence="19">3.5.4.26</ecNumber>
        </recommendedName>
        <alternativeName>
            <fullName evidence="19">Riboflavin-specific deaminase</fullName>
        </alternativeName>
    </domain>
    <domain>
        <recommendedName>
            <fullName evidence="19">5-amino-6-(5-phosphoribosylamino)uracil reductase</fullName>
            <ecNumber evidence="19">1.1.1.193</ecNumber>
        </recommendedName>
        <alternativeName>
            <fullName evidence="19">HTP reductase</fullName>
        </alternativeName>
    </domain>
</protein>
<evidence type="ECO:0000256" key="19">
    <source>
        <dbReference type="PIRNR" id="PIRNR006769"/>
    </source>
</evidence>
<dbReference type="InterPro" id="IPR006401">
    <property type="entry name" value="Rib_reduct_arc"/>
</dbReference>
<feature type="binding site" evidence="21">
    <location>
        <position position="199"/>
    </location>
    <ligand>
        <name>NADP(+)</name>
        <dbReference type="ChEBI" id="CHEBI:58349"/>
    </ligand>
</feature>
<dbReference type="InterPro" id="IPR024072">
    <property type="entry name" value="DHFR-like_dom_sf"/>
</dbReference>
<dbReference type="EMBL" id="CP034465">
    <property type="protein sequence ID" value="AZP03765.1"/>
    <property type="molecule type" value="Genomic_DNA"/>
</dbReference>
<comment type="catalytic activity">
    <reaction evidence="16">
        <text>2,5-diamino-6-(1-D-ribitylamino)pyrimidin-4(3H)-one 5'-phosphate + NADP(+) = 2,5-diamino-6-(1-D-ribosylamino)pyrimidin-4(3H)-one 5'-phosphate + NADPH + H(+)</text>
        <dbReference type="Rhea" id="RHEA:27278"/>
        <dbReference type="ChEBI" id="CHEBI:15378"/>
        <dbReference type="ChEBI" id="CHEBI:57783"/>
        <dbReference type="ChEBI" id="CHEBI:58349"/>
        <dbReference type="ChEBI" id="CHEBI:58890"/>
        <dbReference type="ChEBI" id="CHEBI:59545"/>
        <dbReference type="EC" id="1.1.1.302"/>
    </reaction>
</comment>
<dbReference type="Gene3D" id="3.40.140.10">
    <property type="entry name" value="Cytidine Deaminase, domain 2"/>
    <property type="match status" value="1"/>
</dbReference>
<dbReference type="NCBIfam" id="TIGR00227">
    <property type="entry name" value="ribD_Cterm"/>
    <property type="match status" value="1"/>
</dbReference>
<organism evidence="24 25">
    <name type="scientific">Jeotgalibaca ciconiae</name>
    <dbReference type="NCBI Taxonomy" id="2496265"/>
    <lineage>
        <taxon>Bacteria</taxon>
        <taxon>Bacillati</taxon>
        <taxon>Bacillota</taxon>
        <taxon>Bacilli</taxon>
        <taxon>Lactobacillales</taxon>
        <taxon>Carnobacteriaceae</taxon>
        <taxon>Jeotgalibaca</taxon>
    </lineage>
</organism>
<feature type="binding site" evidence="21">
    <location>
        <position position="183"/>
    </location>
    <ligand>
        <name>substrate</name>
    </ligand>
</feature>
<evidence type="ECO:0000256" key="21">
    <source>
        <dbReference type="PIRSR" id="PIRSR006769-2"/>
    </source>
</evidence>
<evidence type="ECO:0000256" key="6">
    <source>
        <dbReference type="ARBA" id="ARBA00009723"/>
    </source>
</evidence>
<comment type="subunit">
    <text evidence="7">Homodimer.</text>
</comment>
<evidence type="ECO:0000256" key="17">
    <source>
        <dbReference type="ARBA" id="ARBA00049861"/>
    </source>
</evidence>
<dbReference type="GO" id="GO:0008703">
    <property type="term" value="F:5-amino-6-(5-phosphoribosylamino)uracil reductase activity"/>
    <property type="evidence" value="ECO:0007669"/>
    <property type="project" value="UniProtKB-EC"/>
</dbReference>
<keyword evidence="9 19" id="KW-0479">Metal-binding</keyword>
<evidence type="ECO:0000256" key="18">
    <source>
        <dbReference type="ARBA" id="ARBA00049886"/>
    </source>
</evidence>
<evidence type="ECO:0000256" key="9">
    <source>
        <dbReference type="ARBA" id="ARBA00022723"/>
    </source>
</evidence>
<feature type="binding site" evidence="21">
    <location>
        <position position="206"/>
    </location>
    <ligand>
        <name>substrate</name>
    </ligand>
</feature>
<dbReference type="PROSITE" id="PS00903">
    <property type="entry name" value="CYT_DCMP_DEAMINASES_1"/>
    <property type="match status" value="1"/>
</dbReference>
<keyword evidence="12 19" id="KW-0521">NADP</keyword>
<dbReference type="SUPFAM" id="SSF53927">
    <property type="entry name" value="Cytidine deaminase-like"/>
    <property type="match status" value="1"/>
</dbReference>
<keyword evidence="11 19" id="KW-0862">Zinc</keyword>
<evidence type="ECO:0000256" key="11">
    <source>
        <dbReference type="ARBA" id="ARBA00022833"/>
    </source>
</evidence>
<evidence type="ECO:0000256" key="8">
    <source>
        <dbReference type="ARBA" id="ARBA00022619"/>
    </source>
</evidence>
<feature type="binding site" evidence="21">
    <location>
        <position position="220"/>
    </location>
    <ligand>
        <name>NADP(+)</name>
        <dbReference type="ChEBI" id="CHEBI:58349"/>
    </ligand>
</feature>
<keyword evidence="25" id="KW-1185">Reference proteome</keyword>
<feature type="binding site" evidence="21">
    <location>
        <position position="292"/>
    </location>
    <ligand>
        <name>substrate</name>
    </ligand>
</feature>
<dbReference type="EC" id="3.5.4.26" evidence="19"/>
<reference evidence="25" key="1">
    <citation type="submission" date="2018-12" db="EMBL/GenBank/DDBJ databases">
        <title>Complete genome sequencing of Jeotgalibaca sp. H21T32.</title>
        <authorList>
            <person name="Bae J.-W."/>
            <person name="Lee S.-Y."/>
        </authorList>
    </citation>
    <scope>NUCLEOTIDE SEQUENCE [LARGE SCALE GENOMIC DNA]</scope>
    <source>
        <strain evidence="25">H21T32</strain>
    </source>
</reference>
<dbReference type="Proteomes" id="UP000273326">
    <property type="component" value="Chromosome"/>
</dbReference>
<dbReference type="EC" id="1.1.1.193" evidence="19"/>
<evidence type="ECO:0000256" key="4">
    <source>
        <dbReference type="ARBA" id="ARBA00005259"/>
    </source>
</evidence>
<dbReference type="GO" id="GO:0008270">
    <property type="term" value="F:zinc ion binding"/>
    <property type="evidence" value="ECO:0007669"/>
    <property type="project" value="InterPro"/>
</dbReference>
<dbReference type="InterPro" id="IPR004794">
    <property type="entry name" value="Eubact_RibD"/>
</dbReference>
<evidence type="ECO:0000313" key="24">
    <source>
        <dbReference type="EMBL" id="AZP03765.1"/>
    </source>
</evidence>
<evidence type="ECO:0000256" key="2">
    <source>
        <dbReference type="ARBA" id="ARBA00004882"/>
    </source>
</evidence>
<dbReference type="NCBIfam" id="TIGR00326">
    <property type="entry name" value="eubact_ribD"/>
    <property type="match status" value="1"/>
</dbReference>
<dbReference type="InterPro" id="IPR011549">
    <property type="entry name" value="RibD_C"/>
</dbReference>
<comment type="similarity">
    <text evidence="6">Belongs to the HTP reductase family.</text>
</comment>
<dbReference type="InterPro" id="IPR002125">
    <property type="entry name" value="CMP_dCMP_dom"/>
</dbReference>
<evidence type="ECO:0000256" key="1">
    <source>
        <dbReference type="ARBA" id="ARBA00002151"/>
    </source>
</evidence>
<comment type="pathway">
    <text evidence="2 19">Cofactor biosynthesis; riboflavin biosynthesis; 5-amino-6-(D-ribitylamino)uracil from GTP: step 2/4.</text>
</comment>
<evidence type="ECO:0000256" key="15">
    <source>
        <dbReference type="ARBA" id="ARBA00047550"/>
    </source>
</evidence>
<keyword evidence="10 19" id="KW-0378">Hydrolase</keyword>
<feature type="active site" description="Proton donor" evidence="20">
    <location>
        <position position="51"/>
    </location>
</feature>
<comment type="catalytic activity">
    <reaction evidence="15">
        <text>2,5-diamino-6-(1-D-ribitylamino)pyrimidin-4(3H)-one 5'-phosphate + NAD(+) = 2,5-diamino-6-(1-D-ribosylamino)pyrimidin-4(3H)-one 5'-phosphate + NADH + H(+)</text>
        <dbReference type="Rhea" id="RHEA:27274"/>
        <dbReference type="ChEBI" id="CHEBI:15378"/>
        <dbReference type="ChEBI" id="CHEBI:57540"/>
        <dbReference type="ChEBI" id="CHEBI:57945"/>
        <dbReference type="ChEBI" id="CHEBI:58890"/>
        <dbReference type="ChEBI" id="CHEBI:59545"/>
        <dbReference type="EC" id="1.1.1.302"/>
    </reaction>
</comment>
<evidence type="ECO:0000259" key="23">
    <source>
        <dbReference type="PROSITE" id="PS51747"/>
    </source>
</evidence>
<dbReference type="InterPro" id="IPR050765">
    <property type="entry name" value="Riboflavin_Biosynth_HTPR"/>
</dbReference>
<dbReference type="OrthoDB" id="9800865at2"/>
<keyword evidence="13 19" id="KW-0560">Oxidoreductase</keyword>
<dbReference type="AlphaFoldDB" id="A0A3S9H8V6"/>
<dbReference type="PROSITE" id="PS51747">
    <property type="entry name" value="CYT_DCMP_DEAMINASES_2"/>
    <property type="match status" value="1"/>
</dbReference>
<proteinExistence type="inferred from homology"/>
<comment type="catalytic activity">
    <reaction evidence="18 19">
        <text>2,5-diamino-6-hydroxy-4-(5-phosphoribosylamino)-pyrimidine + H2O + H(+) = 5-amino-6-(5-phospho-D-ribosylamino)uracil + NH4(+)</text>
        <dbReference type="Rhea" id="RHEA:21868"/>
        <dbReference type="ChEBI" id="CHEBI:15377"/>
        <dbReference type="ChEBI" id="CHEBI:15378"/>
        <dbReference type="ChEBI" id="CHEBI:28938"/>
        <dbReference type="ChEBI" id="CHEBI:58453"/>
        <dbReference type="ChEBI" id="CHEBI:58614"/>
        <dbReference type="EC" id="3.5.4.26"/>
    </reaction>
</comment>
<evidence type="ECO:0000313" key="25">
    <source>
        <dbReference type="Proteomes" id="UP000273326"/>
    </source>
</evidence>
<dbReference type="FunFam" id="3.40.140.10:FF:000025">
    <property type="entry name" value="Riboflavin biosynthesis protein RibD"/>
    <property type="match status" value="1"/>
</dbReference>
<dbReference type="GO" id="GO:0008835">
    <property type="term" value="F:diaminohydroxyphosphoribosylaminopyrimidine deaminase activity"/>
    <property type="evidence" value="ECO:0007669"/>
    <property type="project" value="UniProtKB-EC"/>
</dbReference>
<feature type="binding site" evidence="21">
    <location>
        <position position="167"/>
    </location>
    <ligand>
        <name>substrate</name>
    </ligand>
</feature>
<dbReference type="Gene3D" id="3.40.430.10">
    <property type="entry name" value="Dihydrofolate Reductase, subunit A"/>
    <property type="match status" value="1"/>
</dbReference>
<dbReference type="PANTHER" id="PTHR38011">
    <property type="entry name" value="DIHYDROFOLATE REDUCTASE FAMILY PROTEIN (AFU_ORTHOLOGUE AFUA_8G06820)"/>
    <property type="match status" value="1"/>
</dbReference>
<dbReference type="PANTHER" id="PTHR38011:SF7">
    <property type="entry name" value="2,5-DIAMINO-6-RIBOSYLAMINO-4(3H)-PYRIMIDINONE 5'-PHOSPHATE REDUCTASE"/>
    <property type="match status" value="1"/>
</dbReference>
<feature type="binding site" evidence="21">
    <location>
        <position position="195"/>
    </location>
    <ligand>
        <name>NADP(+)</name>
        <dbReference type="ChEBI" id="CHEBI:58349"/>
    </ligand>
</feature>
<evidence type="ECO:0000256" key="5">
    <source>
        <dbReference type="ARBA" id="ARBA00007417"/>
    </source>
</evidence>
<evidence type="ECO:0000256" key="7">
    <source>
        <dbReference type="ARBA" id="ARBA00011738"/>
    </source>
</evidence>
<feature type="binding site" evidence="22">
    <location>
        <position position="49"/>
    </location>
    <ligand>
        <name>Zn(2+)</name>
        <dbReference type="ChEBI" id="CHEBI:29105"/>
        <note>catalytic</note>
    </ligand>
</feature>
<keyword evidence="8 19" id="KW-0686">Riboflavin biosynthesis</keyword>
<feature type="binding site" evidence="22">
    <location>
        <position position="74"/>
    </location>
    <ligand>
        <name>Zn(2+)</name>
        <dbReference type="ChEBI" id="CHEBI:29105"/>
        <note>catalytic</note>
    </ligand>
</feature>
<gene>
    <name evidence="24" type="primary">ribD</name>
    <name evidence="24" type="ORF">EJN90_03280</name>
</gene>
<dbReference type="Pfam" id="PF01872">
    <property type="entry name" value="RibD_C"/>
    <property type="match status" value="1"/>
</dbReference>
<comment type="function">
    <text evidence="1 19">Converts 2,5-diamino-6-(ribosylamino)-4(3h)-pyrimidinone 5'-phosphate into 5-amino-6-(ribosylamino)-2,4(1h,3h)-pyrimidinedione 5'-phosphate.</text>
</comment>
<feature type="binding site" evidence="22">
    <location>
        <position position="83"/>
    </location>
    <ligand>
        <name>Zn(2+)</name>
        <dbReference type="ChEBI" id="CHEBI:29105"/>
        <note>catalytic</note>
    </ligand>
</feature>
<evidence type="ECO:0000256" key="10">
    <source>
        <dbReference type="ARBA" id="ARBA00022801"/>
    </source>
</evidence>
<dbReference type="NCBIfam" id="TIGR01508">
    <property type="entry name" value="rib_reduct_arch"/>
    <property type="match status" value="1"/>
</dbReference>
<dbReference type="InterPro" id="IPR002734">
    <property type="entry name" value="RibDG_C"/>
</dbReference>
<evidence type="ECO:0000256" key="20">
    <source>
        <dbReference type="PIRSR" id="PIRSR006769-1"/>
    </source>
</evidence>
<comment type="pathway">
    <text evidence="3 19">Cofactor biosynthesis; riboflavin biosynthesis; 5-amino-6-(D-ribitylamino)uracil from GTP: step 3/4.</text>
</comment>
<dbReference type="CDD" id="cd01284">
    <property type="entry name" value="Riboflavin_deaminase-reductase"/>
    <property type="match status" value="1"/>
</dbReference>
<evidence type="ECO:0000256" key="16">
    <source>
        <dbReference type="ARBA" id="ARBA00049020"/>
    </source>
</evidence>
<dbReference type="KEGG" id="jeh:EJN90_03280"/>
<dbReference type="Pfam" id="PF00383">
    <property type="entry name" value="dCMP_cyt_deam_1"/>
    <property type="match status" value="1"/>
</dbReference>
<dbReference type="GO" id="GO:0050661">
    <property type="term" value="F:NADP binding"/>
    <property type="evidence" value="ECO:0007669"/>
    <property type="project" value="InterPro"/>
</dbReference>
<comment type="cofactor">
    <cofactor evidence="19 22">
        <name>Zn(2+)</name>
        <dbReference type="ChEBI" id="CHEBI:29105"/>
    </cofactor>
    <text evidence="19 22">Binds 1 zinc ion.</text>
</comment>
<evidence type="ECO:0000256" key="3">
    <source>
        <dbReference type="ARBA" id="ARBA00004910"/>
    </source>
</evidence>
<comment type="catalytic activity">
    <reaction evidence="17 19">
        <text>5-amino-6-(5-phospho-D-ribitylamino)uracil + NADP(+) = 5-amino-6-(5-phospho-D-ribosylamino)uracil + NADPH + H(+)</text>
        <dbReference type="Rhea" id="RHEA:17845"/>
        <dbReference type="ChEBI" id="CHEBI:15378"/>
        <dbReference type="ChEBI" id="CHEBI:57783"/>
        <dbReference type="ChEBI" id="CHEBI:58349"/>
        <dbReference type="ChEBI" id="CHEBI:58421"/>
        <dbReference type="ChEBI" id="CHEBI:58453"/>
        <dbReference type="EC" id="1.1.1.193"/>
    </reaction>
</comment>
<feature type="binding site" evidence="21">
    <location>
        <position position="203"/>
    </location>
    <ligand>
        <name>substrate</name>
    </ligand>
</feature>
<feature type="binding site" evidence="21">
    <location>
        <begin position="294"/>
        <end position="300"/>
    </location>
    <ligand>
        <name>NADP(+)</name>
        <dbReference type="ChEBI" id="CHEBI:58349"/>
    </ligand>
</feature>
<feature type="domain" description="CMP/dCMP-type deaminase" evidence="23">
    <location>
        <begin position="1"/>
        <end position="122"/>
    </location>
</feature>
<comment type="similarity">
    <text evidence="5 19">In the C-terminal section; belongs to the HTP reductase family.</text>
</comment>
<dbReference type="InterPro" id="IPR016192">
    <property type="entry name" value="APOBEC/CMP_deaminase_Zn-bd"/>
</dbReference>